<evidence type="ECO:0000256" key="1">
    <source>
        <dbReference type="ARBA" id="ARBA00006484"/>
    </source>
</evidence>
<dbReference type="PATRIC" id="fig|400092.3.peg.60"/>
<dbReference type="STRING" id="400092.PKOR_00275"/>
<keyword evidence="2" id="KW-0560">Oxidoreductase</keyword>
<dbReference type="Proteomes" id="UP000033109">
    <property type="component" value="Chromosome"/>
</dbReference>
<dbReference type="InterPro" id="IPR002347">
    <property type="entry name" value="SDR_fam"/>
</dbReference>
<evidence type="ECO:0000313" key="4">
    <source>
        <dbReference type="Proteomes" id="UP000033109"/>
    </source>
</evidence>
<dbReference type="KEGG" id="pko:PKOR_00275"/>
<evidence type="ECO:0000313" key="3">
    <source>
        <dbReference type="EMBL" id="AKD01871.1"/>
    </source>
</evidence>
<evidence type="ECO:0008006" key="5">
    <source>
        <dbReference type="Google" id="ProtNLM"/>
    </source>
</evidence>
<comment type="similarity">
    <text evidence="1">Belongs to the short-chain dehydrogenases/reductases (SDR) family.</text>
</comment>
<sequence length="234" mass="24611">MQYLKGRKAVVSGGGSGIGKAVVEQLSAAQVTTAIADLHLPTDSPSNTHPFTCDVTDAAAIDRLFAHVQQHLGTPDVMVCCAGQGIHEKLTEGDPEKWQHVINTNLMGTLRMIRAFVPGMLEAGHGDVVLVSSVSAGQAYPYGGVYAATKTALQVIAETLRQEVLPAIRVSVVAPGVTDTAFFDNTISGYQTAESIGYGALTASQVANAVLYALQQPPEVSINHITLRPSAQVF</sequence>
<dbReference type="RefSeq" id="WP_046308576.1">
    <property type="nucleotide sequence ID" value="NZ_CBCSCY010000026.1"/>
</dbReference>
<keyword evidence="4" id="KW-1185">Reference proteome</keyword>
<protein>
    <recommendedName>
        <fullName evidence="5">Short-chain dehydrogenase</fullName>
    </recommendedName>
</protein>
<dbReference type="EMBL" id="CP009621">
    <property type="protein sequence ID" value="AKD01871.1"/>
    <property type="molecule type" value="Genomic_DNA"/>
</dbReference>
<dbReference type="PANTHER" id="PTHR43115:SF4">
    <property type="entry name" value="DEHYDROGENASE_REDUCTASE SDR FAMILY MEMBER 11"/>
    <property type="match status" value="1"/>
</dbReference>
<dbReference type="InterPro" id="IPR036291">
    <property type="entry name" value="NAD(P)-bd_dom_sf"/>
</dbReference>
<reference evidence="3 4" key="1">
    <citation type="journal article" date="2015" name="Sci. Rep.">
        <title>Unraveling adaptation of Pontibacter korlensis to radiation and infertility in desert through complete genome and comparative transcriptomic analysis.</title>
        <authorList>
            <person name="Dai J."/>
            <person name="Dai W."/>
            <person name="Qiu C."/>
            <person name="Yang Z."/>
            <person name="Zhang Y."/>
            <person name="Zhou M."/>
            <person name="Zhang L."/>
            <person name="Fang C."/>
            <person name="Gao Q."/>
            <person name="Yang Q."/>
            <person name="Li X."/>
            <person name="Wang Z."/>
            <person name="Wang Z."/>
            <person name="Jia Z."/>
            <person name="Chen X."/>
        </authorList>
    </citation>
    <scope>NUCLEOTIDE SEQUENCE [LARGE SCALE GENOMIC DNA]</scope>
    <source>
        <strain evidence="3 4">X14-1T</strain>
    </source>
</reference>
<dbReference type="GO" id="GO:0016491">
    <property type="term" value="F:oxidoreductase activity"/>
    <property type="evidence" value="ECO:0007669"/>
    <property type="project" value="UniProtKB-KW"/>
</dbReference>
<dbReference type="PROSITE" id="PS00061">
    <property type="entry name" value="ADH_SHORT"/>
    <property type="match status" value="1"/>
</dbReference>
<dbReference type="PANTHER" id="PTHR43115">
    <property type="entry name" value="DEHYDROGENASE/REDUCTASE SDR FAMILY MEMBER 11"/>
    <property type="match status" value="1"/>
</dbReference>
<dbReference type="InterPro" id="IPR020904">
    <property type="entry name" value="Sc_DH/Rdtase_CS"/>
</dbReference>
<dbReference type="OrthoDB" id="597477at2"/>
<dbReference type="PRINTS" id="PR00081">
    <property type="entry name" value="GDHRDH"/>
</dbReference>
<accession>A0A0E3UVJ7</accession>
<dbReference type="CDD" id="cd05233">
    <property type="entry name" value="SDR_c"/>
    <property type="match status" value="1"/>
</dbReference>
<dbReference type="Gene3D" id="3.40.50.720">
    <property type="entry name" value="NAD(P)-binding Rossmann-like Domain"/>
    <property type="match status" value="1"/>
</dbReference>
<dbReference type="Pfam" id="PF00106">
    <property type="entry name" value="adh_short"/>
    <property type="match status" value="1"/>
</dbReference>
<evidence type="ECO:0000256" key="2">
    <source>
        <dbReference type="ARBA" id="ARBA00023002"/>
    </source>
</evidence>
<dbReference type="AlphaFoldDB" id="A0A0E3UVJ7"/>
<dbReference type="HOGENOM" id="CLU_010194_2_10_10"/>
<proteinExistence type="inferred from homology"/>
<dbReference type="SUPFAM" id="SSF51735">
    <property type="entry name" value="NAD(P)-binding Rossmann-fold domains"/>
    <property type="match status" value="1"/>
</dbReference>
<organism evidence="3 4">
    <name type="scientific">Pontibacter korlensis</name>
    <dbReference type="NCBI Taxonomy" id="400092"/>
    <lineage>
        <taxon>Bacteria</taxon>
        <taxon>Pseudomonadati</taxon>
        <taxon>Bacteroidota</taxon>
        <taxon>Cytophagia</taxon>
        <taxon>Cytophagales</taxon>
        <taxon>Hymenobacteraceae</taxon>
        <taxon>Pontibacter</taxon>
    </lineage>
</organism>
<name>A0A0E3UVJ7_9BACT</name>
<gene>
    <name evidence="3" type="ORF">PKOR_00275</name>
</gene>